<dbReference type="Gene3D" id="2.30.40.10">
    <property type="entry name" value="Urease, subunit C, domain 1"/>
    <property type="match status" value="1"/>
</dbReference>
<feature type="binding site" evidence="1">
    <location>
        <position position="91"/>
    </location>
    <ligand>
        <name>Zn(2+)</name>
        <dbReference type="ChEBI" id="CHEBI:29105"/>
        <label>1</label>
    </ligand>
</feature>
<dbReference type="NCBIfam" id="NF006689">
    <property type="entry name" value="PRK09237.1"/>
    <property type="match status" value="1"/>
</dbReference>
<evidence type="ECO:0000256" key="1">
    <source>
        <dbReference type="PIRSR" id="PIRSR039004-1"/>
    </source>
</evidence>
<evidence type="ECO:0000313" key="4">
    <source>
        <dbReference type="EMBL" id="SKB32378.1"/>
    </source>
</evidence>
<dbReference type="EMBL" id="FUYR01000001">
    <property type="protein sequence ID" value="SKB32378.1"/>
    <property type="molecule type" value="Genomic_DNA"/>
</dbReference>
<keyword evidence="5" id="KW-1185">Reference proteome</keyword>
<sequence length="423" mass="45656">MHKRITLLFLSGLLMLSSLVHGQALPAARTYAMLIKGGHVIDAKNKINEVMDVAIQNGKIAAVAKNIDPGLASQVVNATGMYVTPGLIDLHAHVFAGTEPDHAYSNGSSALPPDGFTFRAGVTTVVDCGGAGWKSFPTFKKNIIDQSRTRVLSFLNIVGEGMRGEAVYEQNVNDMDPKKAAETALANKEHIVGFKLAHFHDSSWVPVERLLQAGKTANMPVIVDFGGHDSHAPLSIEKLFTQYLRPGDIYTHVYTELKRRDPVVDLKTRQLRPFALPAQKKGIIFDVGFGGGSFNFNQAIPSIKAGFLPNTMGTDLHIGSMNGAMKDQLNVLSIFLAMGMDIPGVIARSTWAPAQAIKREELGNLSVGAIADVAVISVRKGKFGFRDIEGNRQDGTQKLECELTVKGGRVVYDLNAIVGAPSR</sequence>
<feature type="chain" id="PRO_5010581768" evidence="3">
    <location>
        <begin position="23"/>
        <end position="423"/>
    </location>
</feature>
<dbReference type="GO" id="GO:0046872">
    <property type="term" value="F:metal ion binding"/>
    <property type="evidence" value="ECO:0007669"/>
    <property type="project" value="UniProtKB-KW"/>
</dbReference>
<evidence type="ECO:0000256" key="2">
    <source>
        <dbReference type="PIRSR" id="PIRSR039004-2"/>
    </source>
</evidence>
<dbReference type="PIRSF" id="PIRSF039004">
    <property type="entry name" value="ADE_EF_0837"/>
    <property type="match status" value="1"/>
</dbReference>
<feature type="modified residue" description="N6-carboxylysine" evidence="2">
    <location>
        <position position="195"/>
    </location>
</feature>
<dbReference type="InterPro" id="IPR032466">
    <property type="entry name" value="Metal_Hydrolase"/>
</dbReference>
<gene>
    <name evidence="4" type="ORF">SAMN05661099_0555</name>
</gene>
<dbReference type="PANTHER" id="PTHR42717:SF1">
    <property type="entry name" value="IMIDAZOLONEPROPIONASE AND RELATED AMIDOHYDROLASES"/>
    <property type="match status" value="1"/>
</dbReference>
<dbReference type="InterPro" id="IPR020043">
    <property type="entry name" value="Deacetylase_Atu3266-like"/>
</dbReference>
<dbReference type="AlphaFoldDB" id="A0A1T5ABP5"/>
<name>A0A1T5ABP5_9SPHI</name>
<feature type="binding site" description="via carbamate group" evidence="1">
    <location>
        <position position="195"/>
    </location>
    <ligand>
        <name>Zn(2+)</name>
        <dbReference type="ChEBI" id="CHEBI:29105"/>
        <label>2</label>
    </ligand>
</feature>
<dbReference type="Gene3D" id="3.20.20.140">
    <property type="entry name" value="Metal-dependent hydrolases"/>
    <property type="match status" value="1"/>
</dbReference>
<proteinExistence type="predicted"/>
<dbReference type="SUPFAM" id="SSF51556">
    <property type="entry name" value="Metallo-dependent hydrolases"/>
    <property type="match status" value="1"/>
</dbReference>
<protein>
    <submittedName>
        <fullName evidence="4">Dihydroorotase</fullName>
    </submittedName>
</protein>
<evidence type="ECO:0000256" key="3">
    <source>
        <dbReference type="SAM" id="SignalP"/>
    </source>
</evidence>
<feature type="signal peptide" evidence="3">
    <location>
        <begin position="1"/>
        <end position="22"/>
    </location>
</feature>
<dbReference type="OrthoDB" id="9775607at2"/>
<keyword evidence="3" id="KW-0732">Signal</keyword>
<feature type="binding site" evidence="1">
    <location>
        <position position="93"/>
    </location>
    <ligand>
        <name>Zn(2+)</name>
        <dbReference type="ChEBI" id="CHEBI:29105"/>
        <label>1</label>
    </ligand>
</feature>
<dbReference type="GO" id="GO:0019213">
    <property type="term" value="F:deacetylase activity"/>
    <property type="evidence" value="ECO:0007669"/>
    <property type="project" value="InterPro"/>
</dbReference>
<accession>A0A1T5ABP5</accession>
<reference evidence="5" key="1">
    <citation type="submission" date="2017-02" db="EMBL/GenBank/DDBJ databases">
        <authorList>
            <person name="Varghese N."/>
            <person name="Submissions S."/>
        </authorList>
    </citation>
    <scope>NUCLEOTIDE SEQUENCE [LARGE SCALE GENOMIC DNA]</scope>
    <source>
        <strain evidence="5">DSM 22385</strain>
    </source>
</reference>
<feature type="binding site" evidence="1">
    <location>
        <position position="252"/>
    </location>
    <ligand>
        <name>Zn(2+)</name>
        <dbReference type="ChEBI" id="CHEBI:29105"/>
        <label>2</label>
    </ligand>
</feature>
<keyword evidence="1" id="KW-0479">Metal-binding</keyword>
<evidence type="ECO:0000313" key="5">
    <source>
        <dbReference type="Proteomes" id="UP000189981"/>
    </source>
</evidence>
<dbReference type="PANTHER" id="PTHR42717">
    <property type="entry name" value="DIHYDROOROTASE-RELATED"/>
    <property type="match status" value="1"/>
</dbReference>
<organism evidence="4 5">
    <name type="scientific">Daejeonella lutea</name>
    <dbReference type="NCBI Taxonomy" id="572036"/>
    <lineage>
        <taxon>Bacteria</taxon>
        <taxon>Pseudomonadati</taxon>
        <taxon>Bacteroidota</taxon>
        <taxon>Sphingobacteriia</taxon>
        <taxon>Sphingobacteriales</taxon>
        <taxon>Sphingobacteriaceae</taxon>
        <taxon>Daejeonella</taxon>
    </lineage>
</organism>
<dbReference type="RefSeq" id="WP_079701122.1">
    <property type="nucleotide sequence ID" value="NZ_FUYR01000001.1"/>
</dbReference>
<dbReference type="Proteomes" id="UP000189981">
    <property type="component" value="Unassembled WGS sequence"/>
</dbReference>
<feature type="binding site" description="via carbamate group" evidence="1">
    <location>
        <position position="195"/>
    </location>
    <ligand>
        <name>Zn(2+)</name>
        <dbReference type="ChEBI" id="CHEBI:29105"/>
        <label>1</label>
    </ligand>
</feature>
<dbReference type="STRING" id="572036.SAMN05661099_0555"/>
<feature type="binding site" evidence="1">
    <location>
        <position position="315"/>
    </location>
    <ligand>
        <name>Zn(2+)</name>
        <dbReference type="ChEBI" id="CHEBI:29105"/>
        <label>1</label>
    </ligand>
</feature>
<dbReference type="GO" id="GO:0016810">
    <property type="term" value="F:hydrolase activity, acting on carbon-nitrogen (but not peptide) bonds"/>
    <property type="evidence" value="ECO:0007669"/>
    <property type="project" value="InterPro"/>
</dbReference>
<keyword evidence="1" id="KW-0862">Zinc</keyword>
<dbReference type="InterPro" id="IPR011059">
    <property type="entry name" value="Metal-dep_hydrolase_composite"/>
</dbReference>
<dbReference type="SUPFAM" id="SSF51338">
    <property type="entry name" value="Composite domain of metallo-dependent hydrolases"/>
    <property type="match status" value="2"/>
</dbReference>